<evidence type="ECO:0000256" key="4">
    <source>
        <dbReference type="ARBA" id="ARBA00022553"/>
    </source>
</evidence>
<dbReference type="InterPro" id="IPR036097">
    <property type="entry name" value="HisK_dim/P_sf"/>
</dbReference>
<sequence>MQTVVVLCFTFAAVLPVFHFLSEEQRLDSGVIKVIADAVRPAIGGGLNVRSTRELERVSADHPDFWFYAVDEAGDTVQLGDVPEHIQSLTSDITRISSANISNIGDDSTPFAIVRHHPSPVGRLWIITAGGPTLGPSVLLMAFSNPWFLGFILLLATTTMLTIPVFVGRQLRGVEALASEAASIDVDQPGVRLSAERVPTELHSMVQAVNDALERIDAGVARQQRFMADAAHELRTPIAILHTKLELLPDDEKGKQLLLDVARLSSMADQLLDLQRMDLSGMRLQKLDLVELASNVTGELAPLAIAAGDEIDFEAEADRIEVLGDSEALGRALTNVIQNAIAHGGEHARISVRVCRDARLQVADTGPGIDPSQLKEIFEPFHRVAPLRQGAGLGLSLVRDIVHRHNGRVVAGANEGGGALFEIRLPQAPAA</sequence>
<keyword evidence="4" id="KW-0597">Phosphoprotein</keyword>
<dbReference type="PANTHER" id="PTHR45436:SF15">
    <property type="entry name" value="SENSOR HISTIDINE KINASE CUSS"/>
    <property type="match status" value="1"/>
</dbReference>
<gene>
    <name evidence="14" type="ORF">GCM10007989_16470</name>
</gene>
<dbReference type="InterPro" id="IPR005467">
    <property type="entry name" value="His_kinase_dom"/>
</dbReference>
<dbReference type="PROSITE" id="PS50109">
    <property type="entry name" value="HIS_KIN"/>
    <property type="match status" value="1"/>
</dbReference>
<evidence type="ECO:0000256" key="6">
    <source>
        <dbReference type="ARBA" id="ARBA00022692"/>
    </source>
</evidence>
<dbReference type="InterPro" id="IPR003594">
    <property type="entry name" value="HATPase_dom"/>
</dbReference>
<keyword evidence="9" id="KW-0902">Two-component regulatory system</keyword>
<dbReference type="SMART" id="SM00387">
    <property type="entry name" value="HATPase_c"/>
    <property type="match status" value="1"/>
</dbReference>
<evidence type="ECO:0000259" key="13">
    <source>
        <dbReference type="PROSITE" id="PS50885"/>
    </source>
</evidence>
<keyword evidence="7 14" id="KW-0418">Kinase</keyword>
<evidence type="ECO:0000256" key="3">
    <source>
        <dbReference type="ARBA" id="ARBA00012438"/>
    </source>
</evidence>
<dbReference type="PRINTS" id="PR00344">
    <property type="entry name" value="BCTRLSENSOR"/>
</dbReference>
<feature type="domain" description="HAMP" evidence="13">
    <location>
        <begin position="168"/>
        <end position="221"/>
    </location>
</feature>
<dbReference type="InterPro" id="IPR004358">
    <property type="entry name" value="Sig_transdc_His_kin-like_C"/>
</dbReference>
<name>A0A918S2R1_9HYPH</name>
<keyword evidence="15" id="KW-1185">Reference proteome</keyword>
<reference evidence="14" key="1">
    <citation type="journal article" date="2014" name="Int. J. Syst. Evol. Microbiol.">
        <title>Complete genome sequence of Corynebacterium casei LMG S-19264T (=DSM 44701T), isolated from a smear-ripened cheese.</title>
        <authorList>
            <consortium name="US DOE Joint Genome Institute (JGI-PGF)"/>
            <person name="Walter F."/>
            <person name="Albersmeier A."/>
            <person name="Kalinowski J."/>
            <person name="Ruckert C."/>
        </authorList>
    </citation>
    <scope>NUCLEOTIDE SEQUENCE</scope>
    <source>
        <strain evidence="14">KCTC 32437</strain>
    </source>
</reference>
<dbReference type="InterPro" id="IPR003660">
    <property type="entry name" value="HAMP_dom"/>
</dbReference>
<comment type="catalytic activity">
    <reaction evidence="1">
        <text>ATP + protein L-histidine = ADP + protein N-phospho-L-histidine.</text>
        <dbReference type="EC" id="2.7.13.3"/>
    </reaction>
</comment>
<dbReference type="PROSITE" id="PS50885">
    <property type="entry name" value="HAMP"/>
    <property type="match status" value="1"/>
</dbReference>
<keyword evidence="5" id="KW-0808">Transferase</keyword>
<feature type="transmembrane region" description="Helical" evidence="11">
    <location>
        <begin position="147"/>
        <end position="167"/>
    </location>
</feature>
<dbReference type="EC" id="2.7.13.3" evidence="3"/>
<accession>A0A918S2R1</accession>
<evidence type="ECO:0000256" key="1">
    <source>
        <dbReference type="ARBA" id="ARBA00000085"/>
    </source>
</evidence>
<dbReference type="Gene3D" id="3.30.565.10">
    <property type="entry name" value="Histidine kinase-like ATPase, C-terminal domain"/>
    <property type="match status" value="1"/>
</dbReference>
<dbReference type="Pfam" id="PF02518">
    <property type="entry name" value="HATPase_c"/>
    <property type="match status" value="1"/>
</dbReference>
<evidence type="ECO:0000256" key="11">
    <source>
        <dbReference type="SAM" id="Phobius"/>
    </source>
</evidence>
<evidence type="ECO:0000256" key="10">
    <source>
        <dbReference type="ARBA" id="ARBA00023136"/>
    </source>
</evidence>
<evidence type="ECO:0000256" key="5">
    <source>
        <dbReference type="ARBA" id="ARBA00022679"/>
    </source>
</evidence>
<evidence type="ECO:0000313" key="15">
    <source>
        <dbReference type="Proteomes" id="UP000646579"/>
    </source>
</evidence>
<dbReference type="CDD" id="cd00075">
    <property type="entry name" value="HATPase"/>
    <property type="match status" value="1"/>
</dbReference>
<dbReference type="Gene3D" id="1.10.287.130">
    <property type="match status" value="1"/>
</dbReference>
<dbReference type="InterPro" id="IPR003661">
    <property type="entry name" value="HisK_dim/P_dom"/>
</dbReference>
<dbReference type="GO" id="GO:0000155">
    <property type="term" value="F:phosphorelay sensor kinase activity"/>
    <property type="evidence" value="ECO:0007669"/>
    <property type="project" value="InterPro"/>
</dbReference>
<keyword evidence="6 11" id="KW-0812">Transmembrane</keyword>
<evidence type="ECO:0000256" key="9">
    <source>
        <dbReference type="ARBA" id="ARBA00023012"/>
    </source>
</evidence>
<dbReference type="PANTHER" id="PTHR45436">
    <property type="entry name" value="SENSOR HISTIDINE KINASE YKOH"/>
    <property type="match status" value="1"/>
</dbReference>
<keyword evidence="8 11" id="KW-1133">Transmembrane helix</keyword>
<comment type="subcellular location">
    <subcellularLocation>
        <location evidence="2">Membrane</location>
        <topology evidence="2">Multi-pass membrane protein</topology>
    </subcellularLocation>
</comment>
<reference evidence="14" key="2">
    <citation type="submission" date="2020-09" db="EMBL/GenBank/DDBJ databases">
        <authorList>
            <person name="Sun Q."/>
            <person name="Kim S."/>
        </authorList>
    </citation>
    <scope>NUCLEOTIDE SEQUENCE</scope>
    <source>
        <strain evidence="14">KCTC 32437</strain>
    </source>
</reference>
<keyword evidence="10 11" id="KW-0472">Membrane</keyword>
<dbReference type="AlphaFoldDB" id="A0A918S2R1"/>
<evidence type="ECO:0000256" key="8">
    <source>
        <dbReference type="ARBA" id="ARBA00022989"/>
    </source>
</evidence>
<dbReference type="Pfam" id="PF00512">
    <property type="entry name" value="HisKA"/>
    <property type="match status" value="1"/>
</dbReference>
<dbReference type="SMART" id="SM00388">
    <property type="entry name" value="HisKA"/>
    <property type="match status" value="1"/>
</dbReference>
<feature type="domain" description="Histidine kinase" evidence="12">
    <location>
        <begin position="229"/>
        <end position="429"/>
    </location>
</feature>
<dbReference type="Proteomes" id="UP000646579">
    <property type="component" value="Unassembled WGS sequence"/>
</dbReference>
<dbReference type="InterPro" id="IPR036890">
    <property type="entry name" value="HATPase_C_sf"/>
</dbReference>
<comment type="caution">
    <text evidence="14">The sequence shown here is derived from an EMBL/GenBank/DDBJ whole genome shotgun (WGS) entry which is preliminary data.</text>
</comment>
<evidence type="ECO:0000256" key="7">
    <source>
        <dbReference type="ARBA" id="ARBA00022777"/>
    </source>
</evidence>
<organism evidence="14 15">
    <name type="scientific">Devosia pacifica</name>
    <dbReference type="NCBI Taxonomy" id="1335967"/>
    <lineage>
        <taxon>Bacteria</taxon>
        <taxon>Pseudomonadati</taxon>
        <taxon>Pseudomonadota</taxon>
        <taxon>Alphaproteobacteria</taxon>
        <taxon>Hyphomicrobiales</taxon>
        <taxon>Devosiaceae</taxon>
        <taxon>Devosia</taxon>
    </lineage>
</organism>
<dbReference type="GO" id="GO:0005886">
    <property type="term" value="C:plasma membrane"/>
    <property type="evidence" value="ECO:0007669"/>
    <property type="project" value="TreeGrafter"/>
</dbReference>
<dbReference type="CDD" id="cd00082">
    <property type="entry name" value="HisKA"/>
    <property type="match status" value="1"/>
</dbReference>
<dbReference type="SUPFAM" id="SSF55874">
    <property type="entry name" value="ATPase domain of HSP90 chaperone/DNA topoisomerase II/histidine kinase"/>
    <property type="match status" value="1"/>
</dbReference>
<dbReference type="InterPro" id="IPR050428">
    <property type="entry name" value="TCS_sensor_his_kinase"/>
</dbReference>
<evidence type="ECO:0000259" key="12">
    <source>
        <dbReference type="PROSITE" id="PS50109"/>
    </source>
</evidence>
<protein>
    <recommendedName>
        <fullName evidence="3">histidine kinase</fullName>
        <ecNumber evidence="3">2.7.13.3</ecNumber>
    </recommendedName>
</protein>
<evidence type="ECO:0000313" key="14">
    <source>
        <dbReference type="EMBL" id="GHA21842.1"/>
    </source>
</evidence>
<dbReference type="EMBL" id="BMZE01000002">
    <property type="protein sequence ID" value="GHA21842.1"/>
    <property type="molecule type" value="Genomic_DNA"/>
</dbReference>
<evidence type="ECO:0000256" key="2">
    <source>
        <dbReference type="ARBA" id="ARBA00004141"/>
    </source>
</evidence>
<proteinExistence type="predicted"/>
<dbReference type="SUPFAM" id="SSF47384">
    <property type="entry name" value="Homodimeric domain of signal transducing histidine kinase"/>
    <property type="match status" value="1"/>
</dbReference>